<dbReference type="PANTHER" id="PTHR46663">
    <property type="entry name" value="DIGUANYLATE CYCLASE DGCT-RELATED"/>
    <property type="match status" value="1"/>
</dbReference>
<evidence type="ECO:0000256" key="1">
    <source>
        <dbReference type="SAM" id="Phobius"/>
    </source>
</evidence>
<evidence type="ECO:0000313" key="3">
    <source>
        <dbReference type="EMBL" id="EFA79490.1"/>
    </source>
</evidence>
<dbReference type="InterPro" id="IPR052163">
    <property type="entry name" value="DGC-Regulatory_Protein"/>
</dbReference>
<feature type="transmembrane region" description="Helical" evidence="1">
    <location>
        <begin position="405"/>
        <end position="428"/>
    </location>
</feature>
<dbReference type="EMBL" id="ADBJ01000034">
    <property type="protein sequence ID" value="EFA79490.1"/>
    <property type="molecule type" value="Genomic_DNA"/>
</dbReference>
<dbReference type="Proteomes" id="UP000001396">
    <property type="component" value="Unassembled WGS sequence"/>
</dbReference>
<dbReference type="RefSeq" id="XP_020431611.1">
    <property type="nucleotide sequence ID" value="XM_020578376.1"/>
</dbReference>
<dbReference type="CDD" id="cd01949">
    <property type="entry name" value="GGDEF"/>
    <property type="match status" value="1"/>
</dbReference>
<sequence>MELIKELFLVQQPANNINFKSFDQHYTTMNNYNQLYKSYDQFDVNNSQNEWIVPTTISTPGYIKIEYTSSLPIYLTIIFSIVICCIYKYLKADRQIIQYANTFKEILDHTPTLILVEICFSGRRLVKTSNPVLSRQSQDQILSYDHQQQSINQSSIESFCEHYGLDAFNLERVLSTSMTRDSIVKGNNSQKYRFTGTYDSNTQTFKGVIFDISQEESELKRLKYILAHDPLTGLQNRYRLNQKIQKFCSKSTTDLCAVFFIDVNKFKQINDTYGHDSGDLVLKHLSERLQESQGNDTLPIRLSGDEFLVVKRGISSIEDANQYIVNYLNGVAAAPVQVATGVSIYLSLSYGGVVFQKSETAPQSVDQIIKSADEKILKTSIMNIFGELFTSVEASEHHAKVGWTAVAALLFSIIFLVMAISEVLFYIFSWKFPNKIDD</sequence>
<dbReference type="InParanoid" id="D3BG90"/>
<name>D3BG90_HETP5</name>
<dbReference type="InterPro" id="IPR043128">
    <property type="entry name" value="Rev_trsase/Diguanyl_cyclase"/>
</dbReference>
<feature type="transmembrane region" description="Helical" evidence="1">
    <location>
        <begin position="71"/>
        <end position="90"/>
    </location>
</feature>
<dbReference type="GeneID" id="31363022"/>
<keyword evidence="1" id="KW-0812">Transmembrane</keyword>
<dbReference type="InterPro" id="IPR029787">
    <property type="entry name" value="Nucleotide_cyclase"/>
</dbReference>
<dbReference type="AlphaFoldDB" id="D3BG90"/>
<dbReference type="SUPFAM" id="SSF55073">
    <property type="entry name" value="Nucleotide cyclase"/>
    <property type="match status" value="1"/>
</dbReference>
<gene>
    <name evidence="3" type="ORF">PPL_07541</name>
</gene>
<keyword evidence="1" id="KW-1133">Transmembrane helix</keyword>
<dbReference type="InterPro" id="IPR000160">
    <property type="entry name" value="GGDEF_dom"/>
</dbReference>
<evidence type="ECO:0000313" key="4">
    <source>
        <dbReference type="Proteomes" id="UP000001396"/>
    </source>
</evidence>
<keyword evidence="4" id="KW-1185">Reference proteome</keyword>
<feature type="domain" description="GGDEF" evidence="2">
    <location>
        <begin position="254"/>
        <end position="395"/>
    </location>
</feature>
<protein>
    <recommendedName>
        <fullName evidence="2">GGDEF domain-containing protein</fullName>
    </recommendedName>
</protein>
<dbReference type="Pfam" id="PF00990">
    <property type="entry name" value="GGDEF"/>
    <property type="match status" value="1"/>
</dbReference>
<comment type="caution">
    <text evidence="3">The sequence shown here is derived from an EMBL/GenBank/DDBJ whole genome shotgun (WGS) entry which is preliminary data.</text>
</comment>
<accession>D3BG90</accession>
<dbReference type="STRING" id="670386.D3BG90"/>
<dbReference type="NCBIfam" id="TIGR00254">
    <property type="entry name" value="GGDEF"/>
    <property type="match status" value="1"/>
</dbReference>
<organism evidence="3 4">
    <name type="scientific">Heterostelium pallidum (strain ATCC 26659 / Pp 5 / PN500)</name>
    <name type="common">Cellular slime mold</name>
    <name type="synonym">Polysphondylium pallidum</name>
    <dbReference type="NCBI Taxonomy" id="670386"/>
    <lineage>
        <taxon>Eukaryota</taxon>
        <taxon>Amoebozoa</taxon>
        <taxon>Evosea</taxon>
        <taxon>Eumycetozoa</taxon>
        <taxon>Dictyostelia</taxon>
        <taxon>Acytosteliales</taxon>
        <taxon>Acytosteliaceae</taxon>
        <taxon>Heterostelium</taxon>
    </lineage>
</organism>
<proteinExistence type="predicted"/>
<keyword evidence="1" id="KW-0472">Membrane</keyword>
<dbReference type="FunCoup" id="D3BG90">
    <property type="interactions" value="238"/>
</dbReference>
<dbReference type="PROSITE" id="PS50887">
    <property type="entry name" value="GGDEF"/>
    <property type="match status" value="1"/>
</dbReference>
<dbReference type="OMA" id="YILAHDP"/>
<reference evidence="3 4" key="1">
    <citation type="journal article" date="2011" name="Genome Res.">
        <title>Phylogeny-wide analysis of social amoeba genomes highlights ancient origins for complex intercellular communication.</title>
        <authorList>
            <person name="Heidel A.J."/>
            <person name="Lawal H.M."/>
            <person name="Felder M."/>
            <person name="Schilde C."/>
            <person name="Helps N.R."/>
            <person name="Tunggal B."/>
            <person name="Rivero F."/>
            <person name="John U."/>
            <person name="Schleicher M."/>
            <person name="Eichinger L."/>
            <person name="Platzer M."/>
            <person name="Noegel A.A."/>
            <person name="Schaap P."/>
            <person name="Gloeckner G."/>
        </authorList>
    </citation>
    <scope>NUCLEOTIDE SEQUENCE [LARGE SCALE GENOMIC DNA]</scope>
    <source>
        <strain evidence="4">ATCC 26659 / Pp 5 / PN500</strain>
    </source>
</reference>
<dbReference type="PANTHER" id="PTHR46663:SF2">
    <property type="entry name" value="GGDEF DOMAIN-CONTAINING PROTEIN"/>
    <property type="match status" value="1"/>
</dbReference>
<dbReference type="Gene3D" id="3.30.70.270">
    <property type="match status" value="1"/>
</dbReference>
<dbReference type="SMART" id="SM00267">
    <property type="entry name" value="GGDEF"/>
    <property type="match status" value="1"/>
</dbReference>
<evidence type="ECO:0000259" key="2">
    <source>
        <dbReference type="PROSITE" id="PS50887"/>
    </source>
</evidence>